<dbReference type="AlphaFoldDB" id="A0A8D8RFJ8"/>
<protein>
    <submittedName>
        <fullName evidence="1">Uncharacterized protein</fullName>
    </submittedName>
</protein>
<organism evidence="1">
    <name type="scientific">Cacopsylla melanoneura</name>
    <dbReference type="NCBI Taxonomy" id="428564"/>
    <lineage>
        <taxon>Eukaryota</taxon>
        <taxon>Metazoa</taxon>
        <taxon>Ecdysozoa</taxon>
        <taxon>Arthropoda</taxon>
        <taxon>Hexapoda</taxon>
        <taxon>Insecta</taxon>
        <taxon>Pterygota</taxon>
        <taxon>Neoptera</taxon>
        <taxon>Paraneoptera</taxon>
        <taxon>Hemiptera</taxon>
        <taxon>Sternorrhyncha</taxon>
        <taxon>Psylloidea</taxon>
        <taxon>Psyllidae</taxon>
        <taxon>Psyllinae</taxon>
        <taxon>Cacopsylla</taxon>
    </lineage>
</organism>
<dbReference type="EMBL" id="HBUF01159583">
    <property type="protein sequence ID" value="CAG6649740.1"/>
    <property type="molecule type" value="Transcribed_RNA"/>
</dbReference>
<dbReference type="EMBL" id="HBUF01159587">
    <property type="protein sequence ID" value="CAG6649746.1"/>
    <property type="molecule type" value="Transcribed_RNA"/>
</dbReference>
<dbReference type="EMBL" id="HBUF01159585">
    <property type="protein sequence ID" value="CAG6649743.1"/>
    <property type="molecule type" value="Transcribed_RNA"/>
</dbReference>
<accession>A0A8D8RFJ8</accession>
<name>A0A8D8RFJ8_9HEMI</name>
<proteinExistence type="predicted"/>
<reference evidence="1" key="1">
    <citation type="submission" date="2021-05" db="EMBL/GenBank/DDBJ databases">
        <authorList>
            <person name="Alioto T."/>
            <person name="Alioto T."/>
            <person name="Gomez Garrido J."/>
        </authorList>
    </citation>
    <scope>NUCLEOTIDE SEQUENCE</scope>
</reference>
<evidence type="ECO:0000313" key="1">
    <source>
        <dbReference type="EMBL" id="CAG6649746.1"/>
    </source>
</evidence>
<sequence length="130" mass="14529">MMMRLSHTGRCLDRNYRAGSVPTERQPPAASYSSSYHILVGWLRLVTHYLTRSAFVSVLVIRIGVLPVTARAQRVRVARIAGAQVLAMRRRSAGRGRTGSNPWVSLDRRLLLLSLGLSSQRVSVRIMSWG</sequence>